<accession>A0A1V3I836</accession>
<keyword evidence="3" id="KW-1185">Reference proteome</keyword>
<sequence>MRCRQATKIISDSHERPLNLQEKIGLRLHLMTCSHCRHFRQNCDELSQLMKAFAKNSKNNK</sequence>
<comment type="caution">
    <text evidence="2">The sequence shown here is derived from an EMBL/GenBank/DDBJ whole genome shotgun (WGS) entry which is preliminary data.</text>
</comment>
<evidence type="ECO:0000259" key="1">
    <source>
        <dbReference type="Pfam" id="PF13490"/>
    </source>
</evidence>
<protein>
    <submittedName>
        <fullName evidence="2">DsDNA-mimic protein</fullName>
    </submittedName>
</protein>
<dbReference type="InterPro" id="IPR027383">
    <property type="entry name" value="Znf_put"/>
</dbReference>
<dbReference type="Proteomes" id="UP000189437">
    <property type="component" value="Unassembled WGS sequence"/>
</dbReference>
<dbReference type="STRING" id="1908258.BKK48_07295"/>
<dbReference type="AlphaFoldDB" id="A0A1V3I836"/>
<reference evidence="2 3" key="1">
    <citation type="submission" date="2016-10" db="EMBL/GenBank/DDBJ databases">
        <title>Rodentibacter gen. nov. and new species.</title>
        <authorList>
            <person name="Christensen H."/>
        </authorList>
    </citation>
    <scope>NUCLEOTIDE SEQUENCE [LARGE SCALE GENOMIC DNA]</scope>
    <source>
        <strain evidence="2 3">Ac69</strain>
    </source>
</reference>
<organism evidence="2 3">
    <name type="scientific">Rodentibacter heidelbergensis</name>
    <dbReference type="NCBI Taxonomy" id="1908258"/>
    <lineage>
        <taxon>Bacteria</taxon>
        <taxon>Pseudomonadati</taxon>
        <taxon>Pseudomonadota</taxon>
        <taxon>Gammaproteobacteria</taxon>
        <taxon>Pasteurellales</taxon>
        <taxon>Pasteurellaceae</taxon>
        <taxon>Rodentibacter</taxon>
    </lineage>
</organism>
<feature type="domain" description="Putative zinc-finger" evidence="1">
    <location>
        <begin position="3"/>
        <end position="37"/>
    </location>
</feature>
<dbReference type="OrthoDB" id="8374021at2"/>
<gene>
    <name evidence="2" type="ORF">BKK48_07295</name>
</gene>
<evidence type="ECO:0000313" key="2">
    <source>
        <dbReference type="EMBL" id="OOF36229.1"/>
    </source>
</evidence>
<name>A0A1V3I836_9PAST</name>
<dbReference type="Pfam" id="PF13490">
    <property type="entry name" value="zf-HC2"/>
    <property type="match status" value="1"/>
</dbReference>
<evidence type="ECO:0000313" key="3">
    <source>
        <dbReference type="Proteomes" id="UP000189437"/>
    </source>
</evidence>
<proteinExistence type="predicted"/>
<dbReference type="RefSeq" id="WP_077427476.1">
    <property type="nucleotide sequence ID" value="NZ_MLHH01000014.1"/>
</dbReference>
<dbReference type="EMBL" id="MLHH01000014">
    <property type="protein sequence ID" value="OOF36229.1"/>
    <property type="molecule type" value="Genomic_DNA"/>
</dbReference>